<dbReference type="InterPro" id="IPR009057">
    <property type="entry name" value="Homeodomain-like_sf"/>
</dbReference>
<keyword evidence="4" id="KW-0010">Activator</keyword>
<evidence type="ECO:0000256" key="4">
    <source>
        <dbReference type="ARBA" id="ARBA00023159"/>
    </source>
</evidence>
<proteinExistence type="predicted"/>
<dbReference type="SUPFAM" id="SSF46689">
    <property type="entry name" value="Homeodomain-like"/>
    <property type="match status" value="2"/>
</dbReference>
<sequence>MLTLPAIHAMGDIAVKPGSVLGMRTIDDFELVYFPAGTRTVYDIERGPFALDRPGVVFTCPGEPHRYRFDPSLPTRHLFVHFEFAAFREAFCSPDHDRKNFRDWSVIAGGSLIPSMLKQMLKIAHNKPAGWQQRASVLLMGVLEEWQAIEEDEAKSSASLPAPIMRAVDYMEQQLHRQVTIEEIAASSGWTHEHFTRMFVRWMGIPPQKALLERRLRRAEQLLIQAERTIKQIAYDVGFTDEHYFSRMFKRTRGMTALEFRDRFADPLFRHLAVIEEEEAAYPLNRHFVVLDHGDSR</sequence>
<dbReference type="RefSeq" id="WP_246426550.1">
    <property type="nucleotide sequence ID" value="NZ_JACHXJ010000002.1"/>
</dbReference>
<evidence type="ECO:0000256" key="5">
    <source>
        <dbReference type="ARBA" id="ARBA00023163"/>
    </source>
</evidence>
<dbReference type="InterPro" id="IPR018062">
    <property type="entry name" value="HTH_AraC-typ_CS"/>
</dbReference>
<evidence type="ECO:0000256" key="2">
    <source>
        <dbReference type="ARBA" id="ARBA00023015"/>
    </source>
</evidence>
<dbReference type="Gene3D" id="1.10.10.60">
    <property type="entry name" value="Homeodomain-like"/>
    <property type="match status" value="2"/>
</dbReference>
<keyword evidence="3 8" id="KW-0238">DNA-binding</keyword>
<dbReference type="PROSITE" id="PS00041">
    <property type="entry name" value="HTH_ARAC_FAMILY_1"/>
    <property type="match status" value="1"/>
</dbReference>
<feature type="domain" description="HTH araC/xylS-type" evidence="7">
    <location>
        <begin position="165"/>
        <end position="263"/>
    </location>
</feature>
<dbReference type="InterPro" id="IPR003313">
    <property type="entry name" value="AraC-bd"/>
</dbReference>
<dbReference type="InterPro" id="IPR018060">
    <property type="entry name" value="HTH_AraC"/>
</dbReference>
<accession>A0A839TMD5</accession>
<reference evidence="8 9" key="1">
    <citation type="submission" date="2020-08" db="EMBL/GenBank/DDBJ databases">
        <title>Genomic Encyclopedia of Type Strains, Phase III (KMG-III): the genomes of soil and plant-associated and newly described type strains.</title>
        <authorList>
            <person name="Whitman W."/>
        </authorList>
    </citation>
    <scope>NUCLEOTIDE SEQUENCE [LARGE SCALE GENOMIC DNA]</scope>
    <source>
        <strain evidence="8 9">CECT 5831</strain>
    </source>
</reference>
<dbReference type="Pfam" id="PF02311">
    <property type="entry name" value="AraC_binding"/>
    <property type="match status" value="1"/>
</dbReference>
<keyword evidence="2" id="KW-0805">Transcription regulation</keyword>
<dbReference type="PANTHER" id="PTHR46796:SF13">
    <property type="entry name" value="HTH-TYPE TRANSCRIPTIONAL ACTIVATOR RHAS"/>
    <property type="match status" value="1"/>
</dbReference>
<gene>
    <name evidence="8" type="ORF">FHS19_002486</name>
</gene>
<dbReference type="Proteomes" id="UP000517523">
    <property type="component" value="Unassembled WGS sequence"/>
</dbReference>
<evidence type="ECO:0000256" key="1">
    <source>
        <dbReference type="ARBA" id="ARBA00022490"/>
    </source>
</evidence>
<keyword evidence="6" id="KW-0175">Coiled coil</keyword>
<evidence type="ECO:0000313" key="8">
    <source>
        <dbReference type="EMBL" id="MBB3127832.1"/>
    </source>
</evidence>
<dbReference type="InterPro" id="IPR050204">
    <property type="entry name" value="AraC_XylS_family_regulators"/>
</dbReference>
<dbReference type="GO" id="GO:0003700">
    <property type="term" value="F:DNA-binding transcription factor activity"/>
    <property type="evidence" value="ECO:0007669"/>
    <property type="project" value="InterPro"/>
</dbReference>
<keyword evidence="1" id="KW-0963">Cytoplasm</keyword>
<protein>
    <submittedName>
        <fullName evidence="8">AraC-like DNA-binding protein</fullName>
    </submittedName>
</protein>
<evidence type="ECO:0000259" key="7">
    <source>
        <dbReference type="PROSITE" id="PS01124"/>
    </source>
</evidence>
<evidence type="ECO:0000256" key="6">
    <source>
        <dbReference type="SAM" id="Coils"/>
    </source>
</evidence>
<feature type="coiled-coil region" evidence="6">
    <location>
        <begin position="209"/>
        <end position="236"/>
    </location>
</feature>
<dbReference type="AlphaFoldDB" id="A0A839TMD5"/>
<dbReference type="EMBL" id="JACHXJ010000002">
    <property type="protein sequence ID" value="MBB3127832.1"/>
    <property type="molecule type" value="Genomic_DNA"/>
</dbReference>
<organism evidence="8 9">
    <name type="scientific">Paenibacillus rhizosphaerae</name>
    <dbReference type="NCBI Taxonomy" id="297318"/>
    <lineage>
        <taxon>Bacteria</taxon>
        <taxon>Bacillati</taxon>
        <taxon>Bacillota</taxon>
        <taxon>Bacilli</taxon>
        <taxon>Bacillales</taxon>
        <taxon>Paenibacillaceae</taxon>
        <taxon>Paenibacillus</taxon>
    </lineage>
</organism>
<evidence type="ECO:0000313" key="9">
    <source>
        <dbReference type="Proteomes" id="UP000517523"/>
    </source>
</evidence>
<dbReference type="Pfam" id="PF12833">
    <property type="entry name" value="HTH_18"/>
    <property type="match status" value="1"/>
</dbReference>
<dbReference type="PROSITE" id="PS01124">
    <property type="entry name" value="HTH_ARAC_FAMILY_2"/>
    <property type="match status" value="1"/>
</dbReference>
<name>A0A839TMD5_9BACL</name>
<dbReference type="SMART" id="SM00342">
    <property type="entry name" value="HTH_ARAC"/>
    <property type="match status" value="1"/>
</dbReference>
<dbReference type="SUPFAM" id="SSF51215">
    <property type="entry name" value="Regulatory protein AraC"/>
    <property type="match status" value="1"/>
</dbReference>
<dbReference type="GO" id="GO:0043565">
    <property type="term" value="F:sequence-specific DNA binding"/>
    <property type="evidence" value="ECO:0007669"/>
    <property type="project" value="InterPro"/>
</dbReference>
<evidence type="ECO:0000256" key="3">
    <source>
        <dbReference type="ARBA" id="ARBA00023125"/>
    </source>
</evidence>
<dbReference type="PANTHER" id="PTHR46796">
    <property type="entry name" value="HTH-TYPE TRANSCRIPTIONAL ACTIVATOR RHAS-RELATED"/>
    <property type="match status" value="1"/>
</dbReference>
<comment type="caution">
    <text evidence="8">The sequence shown here is derived from an EMBL/GenBank/DDBJ whole genome shotgun (WGS) entry which is preliminary data.</text>
</comment>
<dbReference type="InterPro" id="IPR037923">
    <property type="entry name" value="HTH-like"/>
</dbReference>
<keyword evidence="5" id="KW-0804">Transcription</keyword>